<evidence type="ECO:0000313" key="5">
    <source>
        <dbReference type="Proteomes" id="UP000308199"/>
    </source>
</evidence>
<sequence length="250" mass="28416">MAAKSREECVYLAKVAESAERYTEMLEYVKGAIRYSNARLTIEERSLLSVAYKNLTGSLRNGWRSVAHIEEMEGPKVSRHELALIQKERLGIEREVAVVCEDVLQLLSTTLILAACPGDETVFYYKMQGDYYRYLAELARGDSRKSYAALSLDAYKLAYKLALSTLEATHPTRLGLALNFAVYYRDVLNSPERAVHLAKHAFDEAVATLDQVPESTYRDSLLILQLLRDDLILWLKEIQERDELEAKALS</sequence>
<evidence type="ECO:0000259" key="3">
    <source>
        <dbReference type="SMART" id="SM00101"/>
    </source>
</evidence>
<proteinExistence type="inferred from homology"/>
<evidence type="ECO:0000256" key="2">
    <source>
        <dbReference type="PIRSR" id="PIRSR000868-1"/>
    </source>
</evidence>
<comment type="caution">
    <text evidence="4">The sequence shown here is derived from an EMBL/GenBank/DDBJ whole genome shotgun (WGS) entry which is preliminary data.</text>
</comment>
<evidence type="ECO:0000256" key="1">
    <source>
        <dbReference type="ARBA" id="ARBA00006141"/>
    </source>
</evidence>
<dbReference type="InterPro" id="IPR036815">
    <property type="entry name" value="14-3-3_dom_sf"/>
</dbReference>
<dbReference type="OrthoDB" id="10260625at2759"/>
<gene>
    <name evidence="4" type="ORF">EW145_g5046</name>
</gene>
<organism evidence="4 5">
    <name type="scientific">Phellinidium pouzarii</name>
    <dbReference type="NCBI Taxonomy" id="167371"/>
    <lineage>
        <taxon>Eukaryota</taxon>
        <taxon>Fungi</taxon>
        <taxon>Dikarya</taxon>
        <taxon>Basidiomycota</taxon>
        <taxon>Agaricomycotina</taxon>
        <taxon>Agaricomycetes</taxon>
        <taxon>Hymenochaetales</taxon>
        <taxon>Hymenochaetaceae</taxon>
        <taxon>Phellinidium</taxon>
    </lineage>
</organism>
<feature type="domain" description="14-3-3" evidence="3">
    <location>
        <begin position="6"/>
        <end position="248"/>
    </location>
</feature>
<feature type="site" description="Interaction with phosphoserine on interacting protein" evidence="2">
    <location>
        <position position="133"/>
    </location>
</feature>
<accession>A0A4S4L1J8</accession>
<name>A0A4S4L1J8_9AGAM</name>
<dbReference type="SUPFAM" id="SSF48445">
    <property type="entry name" value="14-3-3 protein"/>
    <property type="match status" value="1"/>
</dbReference>
<dbReference type="PRINTS" id="PR00305">
    <property type="entry name" value="1433ZETA"/>
</dbReference>
<comment type="similarity">
    <text evidence="1">Belongs to the 14-3-3 family.</text>
</comment>
<dbReference type="Gene3D" id="1.20.190.20">
    <property type="entry name" value="14-3-3 domain"/>
    <property type="match status" value="1"/>
</dbReference>
<dbReference type="InterPro" id="IPR000308">
    <property type="entry name" value="14-3-3"/>
</dbReference>
<keyword evidence="5" id="KW-1185">Reference proteome</keyword>
<dbReference type="AlphaFoldDB" id="A0A4S4L1J8"/>
<protein>
    <recommendedName>
        <fullName evidence="3">14-3-3 domain-containing protein</fullName>
    </recommendedName>
</protein>
<dbReference type="PIRSF" id="PIRSF000868">
    <property type="entry name" value="14-3-3"/>
    <property type="match status" value="1"/>
</dbReference>
<reference evidence="4 5" key="1">
    <citation type="submission" date="2019-02" db="EMBL/GenBank/DDBJ databases">
        <title>Genome sequencing of the rare red list fungi Phellinidium pouzarii.</title>
        <authorList>
            <person name="Buettner E."/>
            <person name="Kellner H."/>
        </authorList>
    </citation>
    <scope>NUCLEOTIDE SEQUENCE [LARGE SCALE GENOMIC DNA]</scope>
    <source>
        <strain evidence="4 5">DSM 108285</strain>
    </source>
</reference>
<dbReference type="PANTHER" id="PTHR18860">
    <property type="entry name" value="14-3-3 PROTEIN"/>
    <property type="match status" value="1"/>
</dbReference>
<feature type="site" description="Interaction with phosphoserine on interacting protein" evidence="2">
    <location>
        <position position="60"/>
    </location>
</feature>
<dbReference type="SMART" id="SM00101">
    <property type="entry name" value="14_3_3"/>
    <property type="match status" value="1"/>
</dbReference>
<evidence type="ECO:0000313" key="4">
    <source>
        <dbReference type="EMBL" id="THH05094.1"/>
    </source>
</evidence>
<dbReference type="EMBL" id="SGPK01000287">
    <property type="protein sequence ID" value="THH05094.1"/>
    <property type="molecule type" value="Genomic_DNA"/>
</dbReference>
<dbReference type="Proteomes" id="UP000308199">
    <property type="component" value="Unassembled WGS sequence"/>
</dbReference>
<dbReference type="Pfam" id="PF00244">
    <property type="entry name" value="14-3-3"/>
    <property type="match status" value="1"/>
</dbReference>
<dbReference type="InterPro" id="IPR023410">
    <property type="entry name" value="14-3-3_domain"/>
</dbReference>